<dbReference type="InterPro" id="IPR018034">
    <property type="entry name" value="Kri1"/>
</dbReference>
<dbReference type="PANTHER" id="PTHR14490">
    <property type="entry name" value="ZINC FINGER, ZZ TYPE"/>
    <property type="match status" value="1"/>
</dbReference>
<dbReference type="GO" id="GO:0000447">
    <property type="term" value="P:endonucleolytic cleavage in ITS1 to separate SSU-rRNA from 5.8S rRNA and LSU-rRNA from tricistronic rRNA transcript (SSU-rRNA, 5.8S rRNA, LSU-rRNA)"/>
    <property type="evidence" value="ECO:0007669"/>
    <property type="project" value="TreeGrafter"/>
</dbReference>
<sequence length="508" mass="60421">MGKLDLDISDEEDLNINESYANNYNQWREKEELQKLKDRYGNPSENETSSETEDDCATQLTPQVDEEWMRLYATAKFSTAELYNKDLKFFEKQKSEGNEHKPTKKREKPLLFKDYERRRILKGEEPQDAYMTEIVPGSYESLRDYWQSEKISENDKFLRDYLLNRKYLVDEDDNDTEYKLNSSDSDSAEEDKQDEFEKNYNFRFEEPDGCQIKSYPRKITDSVRPVDHRRSEARLKAKERKETRENKKREELKRLRSLQRKEEAAKVSKLRSLSGNQNFDTSHVFGDFDPEEHDQQEIFGDNFYNIPFKEKKPKFSSSEDEALENLQSKRALRREAVKTRMMVPEDIIPPPPNRFSYRNVSECDFGLSLEEILNADYKELNQWVSLKKMVQYRTDEEEYNDKKMYEKRRKKHKLKRHIFKSLKGIEQNQEVDDAVGNGQHDSTIDASLVKNESNNAEKNMKTKRKISNNGGLNDDRLFAYGFDPKKFRHIQNAKKRKKSYHGREVDTN</sequence>
<organism evidence="5 6">
    <name type="scientific">Octopus sinensis</name>
    <name type="common">East Asian common octopus</name>
    <dbReference type="NCBI Taxonomy" id="2607531"/>
    <lineage>
        <taxon>Eukaryota</taxon>
        <taxon>Metazoa</taxon>
        <taxon>Spiralia</taxon>
        <taxon>Lophotrochozoa</taxon>
        <taxon>Mollusca</taxon>
        <taxon>Cephalopoda</taxon>
        <taxon>Coleoidea</taxon>
        <taxon>Octopodiformes</taxon>
        <taxon>Octopoda</taxon>
        <taxon>Incirrata</taxon>
        <taxon>Octopodidae</taxon>
        <taxon>Octopus</taxon>
    </lineage>
</organism>
<dbReference type="KEGG" id="osn:115231212"/>
<evidence type="ECO:0000256" key="3">
    <source>
        <dbReference type="SAM" id="MobiDB-lite"/>
    </source>
</evidence>
<dbReference type="AlphaFoldDB" id="A0A6P7U6P2"/>
<dbReference type="Pfam" id="PF05178">
    <property type="entry name" value="Kri1"/>
    <property type="match status" value="1"/>
</dbReference>
<dbReference type="Pfam" id="PF12936">
    <property type="entry name" value="Kri1_C"/>
    <property type="match status" value="1"/>
</dbReference>
<evidence type="ECO:0000256" key="1">
    <source>
        <dbReference type="ARBA" id="ARBA00007473"/>
    </source>
</evidence>
<feature type="domain" description="Kri1-like C-terminal" evidence="4">
    <location>
        <begin position="343"/>
        <end position="417"/>
    </location>
</feature>
<name>A0A6P7U6P2_9MOLL</name>
<protein>
    <recommendedName>
        <fullName evidence="2">Protein KRI1 homolog</fullName>
    </recommendedName>
</protein>
<proteinExistence type="inferred from homology"/>
<feature type="region of interest" description="Disordered" evidence="3">
    <location>
        <begin position="91"/>
        <end position="110"/>
    </location>
</feature>
<evidence type="ECO:0000313" key="6">
    <source>
        <dbReference type="RefSeq" id="XP_029657142.1"/>
    </source>
</evidence>
<feature type="region of interest" description="Disordered" evidence="3">
    <location>
        <begin position="173"/>
        <end position="199"/>
    </location>
</feature>
<dbReference type="InterPro" id="IPR024626">
    <property type="entry name" value="Kri1-like_C"/>
</dbReference>
<dbReference type="GO" id="GO:0030686">
    <property type="term" value="C:90S preribosome"/>
    <property type="evidence" value="ECO:0007669"/>
    <property type="project" value="TreeGrafter"/>
</dbReference>
<reference evidence="6" key="1">
    <citation type="submission" date="2025-08" db="UniProtKB">
        <authorList>
            <consortium name="RefSeq"/>
        </authorList>
    </citation>
    <scope>IDENTIFICATION</scope>
</reference>
<feature type="region of interest" description="Disordered" evidence="3">
    <location>
        <begin position="36"/>
        <end position="59"/>
    </location>
</feature>
<feature type="compositionally biased region" description="Basic and acidic residues" evidence="3">
    <location>
        <begin position="218"/>
        <end position="266"/>
    </location>
</feature>
<comment type="similarity">
    <text evidence="1">Belongs to the KRI1 family.</text>
</comment>
<dbReference type="PANTHER" id="PTHR14490:SF5">
    <property type="entry name" value="PROTEIN KRI1 HOMOLOG"/>
    <property type="match status" value="1"/>
</dbReference>
<dbReference type="Proteomes" id="UP000515154">
    <property type="component" value="Unplaced"/>
</dbReference>
<dbReference type="RefSeq" id="XP_029657142.1">
    <property type="nucleotide sequence ID" value="XM_029801282.1"/>
</dbReference>
<keyword evidence="5" id="KW-1185">Reference proteome</keyword>
<dbReference type="GO" id="GO:0005730">
    <property type="term" value="C:nucleolus"/>
    <property type="evidence" value="ECO:0007669"/>
    <property type="project" value="TreeGrafter"/>
</dbReference>
<accession>A0A6P7U6P2</accession>
<gene>
    <name evidence="6" type="primary">LOC115231212</name>
</gene>
<evidence type="ECO:0000256" key="2">
    <source>
        <dbReference type="ARBA" id="ARBA00017294"/>
    </source>
</evidence>
<feature type="compositionally biased region" description="Basic and acidic residues" evidence="3">
    <location>
        <begin position="91"/>
        <end position="101"/>
    </location>
</feature>
<evidence type="ECO:0000259" key="4">
    <source>
        <dbReference type="Pfam" id="PF12936"/>
    </source>
</evidence>
<feature type="region of interest" description="Disordered" evidence="3">
    <location>
        <begin position="214"/>
        <end position="270"/>
    </location>
</feature>
<evidence type="ECO:0000313" key="5">
    <source>
        <dbReference type="Proteomes" id="UP000515154"/>
    </source>
</evidence>